<keyword evidence="14" id="KW-1185">Reference proteome</keyword>
<evidence type="ECO:0000256" key="8">
    <source>
        <dbReference type="ARBA" id="ARBA00023531"/>
    </source>
</evidence>
<dbReference type="GO" id="GO:0006099">
    <property type="term" value="P:tricarboxylic acid cycle"/>
    <property type="evidence" value="ECO:0007669"/>
    <property type="project" value="UniProtKB-KW"/>
</dbReference>
<comment type="pathway">
    <text evidence="2">Carbohydrate metabolism; glyoxylate cycle; (S)-malate from isocitrate: step 1/2.</text>
</comment>
<dbReference type="InterPro" id="IPR015813">
    <property type="entry name" value="Pyrv/PenolPyrv_kinase-like_dom"/>
</dbReference>
<dbReference type="GO" id="GO:0005737">
    <property type="term" value="C:cytoplasm"/>
    <property type="evidence" value="ECO:0007669"/>
    <property type="project" value="EnsemblFungi"/>
</dbReference>
<comment type="catalytic activity">
    <reaction evidence="1">
        <text>(2S,3R)-3-hydroxybutane-1,2,3-tricarboxylate = pyruvate + succinate</text>
        <dbReference type="Rhea" id="RHEA:16809"/>
        <dbReference type="ChEBI" id="CHEBI:15361"/>
        <dbReference type="ChEBI" id="CHEBI:30031"/>
        <dbReference type="ChEBI" id="CHEBI:57429"/>
        <dbReference type="EC" id="4.1.3.30"/>
    </reaction>
</comment>
<dbReference type="PANTHER" id="PTHR21631">
    <property type="entry name" value="ISOCITRATE LYASE/MALATE SYNTHASE"/>
    <property type="match status" value="1"/>
</dbReference>
<sequence>MINEDLVFEKEVEQIKQWWTNPRFKNVKRPYTAESIASKRGSIKIEYPSNTQAQKMWSIVKRHQAHKTTSPTFGALDPVQVAQMAKYIETVYVSGWQCSSTASTSNEPGPDLADYPMDTVPNKVDQLFRAQLFHDRKQREHRYTMNADQRKHLEYIDFLRPIVADADAGHGGLTAVMKLAKMFVERGAAGIHIEDQAPGFKKCGHMGGKVLVPMSEHINRLVACRVQFDIMGTETVLVARTDAEASQLLTSNIDKRDHPFIVGSTNPDLHPLSRVLSDAQEAGKSGNDLSSIEAEWMSKANLMTYGDAVAHHIRHSSIGDRDELLAKWNDYVKKASHYEAKAYAKSLGINIFWCWDACRTREGFYRTKAGIEWAIARAVAFADYADLLWMESPKPDFAQAKQFAHGVLSRHPDAMLAYNLSPSFNWDVAGLNDKQIGTYINDLGSMGYVWQFITLAGFHTNALAIDNFAKDFAKRGMSAYVENIQRQERILGVETLAHQNWSGANYVDRVTCIASSGVSSTSAMGSGVTETQFK</sequence>
<comment type="similarity">
    <text evidence="3 9">Belongs to the isocitrate lyase/PEP mutase superfamily. Isocitrate lyase family.</text>
</comment>
<evidence type="ECO:0000256" key="7">
    <source>
        <dbReference type="ARBA" id="ARBA00023239"/>
    </source>
</evidence>
<dbReference type="Gene3D" id="3.20.20.60">
    <property type="entry name" value="Phosphoenolpyruvate-binding domains"/>
    <property type="match status" value="1"/>
</dbReference>
<dbReference type="SUPFAM" id="SSF51621">
    <property type="entry name" value="Phosphoenolpyruvate/pyruvate domain"/>
    <property type="match status" value="1"/>
</dbReference>
<proteinExistence type="inferred from homology"/>
<dbReference type="Gene3D" id="1.10.10.850">
    <property type="match status" value="1"/>
</dbReference>
<keyword evidence="6" id="KW-0816">Tricarboxylic acid cycle</keyword>
<dbReference type="Pfam" id="PF00463">
    <property type="entry name" value="ICL"/>
    <property type="match status" value="1"/>
</dbReference>
<dbReference type="PANTHER" id="PTHR21631:SF3">
    <property type="entry name" value="BIFUNCTIONAL GLYOXYLATE CYCLE PROTEIN"/>
    <property type="match status" value="1"/>
</dbReference>
<evidence type="ECO:0000256" key="12">
    <source>
        <dbReference type="PIRSR" id="PIRSR001362-3"/>
    </source>
</evidence>
<evidence type="ECO:0000313" key="13">
    <source>
        <dbReference type="EMBL" id="KXN66497.1"/>
    </source>
</evidence>
<evidence type="ECO:0000313" key="14">
    <source>
        <dbReference type="Proteomes" id="UP000070444"/>
    </source>
</evidence>
<evidence type="ECO:0000256" key="4">
    <source>
        <dbReference type="ARBA" id="ARBA00017446"/>
    </source>
</evidence>
<evidence type="ECO:0000256" key="10">
    <source>
        <dbReference type="PIRSR" id="PIRSR001362-1"/>
    </source>
</evidence>
<evidence type="ECO:0000256" key="2">
    <source>
        <dbReference type="ARBA" id="ARBA00004793"/>
    </source>
</evidence>
<keyword evidence="5" id="KW-0329">Glyoxylate bypass</keyword>
<dbReference type="GO" id="GO:0004451">
    <property type="term" value="F:isocitrate lyase activity"/>
    <property type="evidence" value="ECO:0007669"/>
    <property type="project" value="UniProtKB-EC"/>
</dbReference>
<evidence type="ECO:0000256" key="6">
    <source>
        <dbReference type="ARBA" id="ARBA00022532"/>
    </source>
</evidence>
<dbReference type="GO" id="GO:0046872">
    <property type="term" value="F:metal ion binding"/>
    <property type="evidence" value="ECO:0007669"/>
    <property type="project" value="UniProtKB-KW"/>
</dbReference>
<dbReference type="OMA" id="YVSGWQV"/>
<dbReference type="InterPro" id="IPR018523">
    <property type="entry name" value="Isocitrate_lyase_ph_CS"/>
</dbReference>
<comment type="catalytic activity">
    <reaction evidence="8">
        <text>D-threo-isocitrate = glyoxylate + succinate</text>
        <dbReference type="Rhea" id="RHEA:13245"/>
        <dbReference type="ChEBI" id="CHEBI:15562"/>
        <dbReference type="ChEBI" id="CHEBI:30031"/>
        <dbReference type="ChEBI" id="CHEBI:36655"/>
        <dbReference type="EC" id="4.1.3.1"/>
    </reaction>
</comment>
<dbReference type="AlphaFoldDB" id="A0A137NUR9"/>
<feature type="binding site" evidence="11">
    <location>
        <begin position="204"/>
        <end position="205"/>
    </location>
    <ligand>
        <name>substrate</name>
    </ligand>
</feature>
<evidence type="ECO:0000256" key="9">
    <source>
        <dbReference type="PIRNR" id="PIRNR001362"/>
    </source>
</evidence>
<dbReference type="GO" id="GO:0006097">
    <property type="term" value="P:glyoxylate cycle"/>
    <property type="evidence" value="ECO:0007669"/>
    <property type="project" value="UniProtKB-KW"/>
</dbReference>
<dbReference type="GO" id="GO:0046421">
    <property type="term" value="F:methylisocitrate lyase activity"/>
    <property type="evidence" value="ECO:0007669"/>
    <property type="project" value="UniProtKB-EC"/>
</dbReference>
<dbReference type="STRING" id="796925.A0A137NUR9"/>
<evidence type="ECO:0000256" key="5">
    <source>
        <dbReference type="ARBA" id="ARBA00022435"/>
    </source>
</evidence>
<evidence type="ECO:0000256" key="1">
    <source>
        <dbReference type="ARBA" id="ARBA00001050"/>
    </source>
</evidence>
<accession>A0A137NUR9</accession>
<dbReference type="Proteomes" id="UP000070444">
    <property type="component" value="Unassembled WGS sequence"/>
</dbReference>
<protein>
    <recommendedName>
        <fullName evidence="4 9">Isocitrate lyase</fullName>
    </recommendedName>
</protein>
<organism evidence="13 14">
    <name type="scientific">Conidiobolus coronatus (strain ATCC 28846 / CBS 209.66 / NRRL 28638)</name>
    <name type="common">Delacroixia coronata</name>
    <dbReference type="NCBI Taxonomy" id="796925"/>
    <lineage>
        <taxon>Eukaryota</taxon>
        <taxon>Fungi</taxon>
        <taxon>Fungi incertae sedis</taxon>
        <taxon>Zoopagomycota</taxon>
        <taxon>Entomophthoromycotina</taxon>
        <taxon>Entomophthoromycetes</taxon>
        <taxon>Entomophthorales</taxon>
        <taxon>Ancylistaceae</taxon>
        <taxon>Conidiobolus</taxon>
    </lineage>
</organism>
<dbReference type="InterPro" id="IPR039556">
    <property type="entry name" value="ICL/PEPM"/>
</dbReference>
<keyword evidence="7 9" id="KW-0456">Lyase</keyword>
<dbReference type="CDD" id="cd00377">
    <property type="entry name" value="ICL_PEPM"/>
    <property type="match status" value="1"/>
</dbReference>
<feature type="binding site" evidence="12">
    <location>
        <position position="165"/>
    </location>
    <ligand>
        <name>Mg(2+)</name>
        <dbReference type="ChEBI" id="CHEBI:18420"/>
    </ligand>
</feature>
<feature type="active site" description="Proton acceptor" evidence="10">
    <location>
        <position position="203"/>
    </location>
</feature>
<keyword evidence="12" id="KW-0460">Magnesium</keyword>
<dbReference type="EMBL" id="KQ964719">
    <property type="protein sequence ID" value="KXN66497.1"/>
    <property type="molecule type" value="Genomic_DNA"/>
</dbReference>
<dbReference type="OrthoDB" id="4078635at2759"/>
<feature type="binding site" evidence="11">
    <location>
        <begin position="94"/>
        <end position="96"/>
    </location>
    <ligand>
        <name>substrate</name>
    </ligand>
</feature>
<comment type="cofactor">
    <cofactor evidence="12">
        <name>Mg(2+)</name>
        <dbReference type="ChEBI" id="CHEBI:18420"/>
    </cofactor>
    <text evidence="12">Can also use Mn(2+) ion.</text>
</comment>
<dbReference type="FunFam" id="1.10.10.850:FF:000001">
    <property type="entry name" value="Isocitrate lyase"/>
    <property type="match status" value="1"/>
</dbReference>
<feature type="binding site" evidence="11">
    <location>
        <position position="240"/>
    </location>
    <ligand>
        <name>substrate</name>
    </ligand>
</feature>
<dbReference type="InterPro" id="IPR006254">
    <property type="entry name" value="Isocitrate_lyase"/>
</dbReference>
<evidence type="ECO:0000256" key="11">
    <source>
        <dbReference type="PIRSR" id="PIRSR001362-2"/>
    </source>
</evidence>
<feature type="binding site" evidence="11">
    <location>
        <position position="454"/>
    </location>
    <ligand>
        <name>substrate</name>
    </ligand>
</feature>
<name>A0A137NUR9_CONC2</name>
<dbReference type="NCBIfam" id="TIGR01346">
    <property type="entry name" value="isocit_lyase"/>
    <property type="match status" value="1"/>
</dbReference>
<dbReference type="PIRSF" id="PIRSF001362">
    <property type="entry name" value="Isocit_lyase"/>
    <property type="match status" value="1"/>
</dbReference>
<keyword evidence="12" id="KW-0479">Metal-binding</keyword>
<reference evidence="13 14" key="1">
    <citation type="journal article" date="2015" name="Genome Biol. Evol.">
        <title>Phylogenomic analyses indicate that early fungi evolved digesting cell walls of algal ancestors of land plants.</title>
        <authorList>
            <person name="Chang Y."/>
            <person name="Wang S."/>
            <person name="Sekimoto S."/>
            <person name="Aerts A.L."/>
            <person name="Choi C."/>
            <person name="Clum A."/>
            <person name="LaButti K.M."/>
            <person name="Lindquist E.A."/>
            <person name="Yee Ngan C."/>
            <person name="Ohm R.A."/>
            <person name="Salamov A.A."/>
            <person name="Grigoriev I.V."/>
            <person name="Spatafora J.W."/>
            <person name="Berbee M.L."/>
        </authorList>
    </citation>
    <scope>NUCLEOTIDE SEQUENCE [LARGE SCALE GENOMIC DNA]</scope>
    <source>
        <strain evidence="13 14">NRRL 28638</strain>
    </source>
</reference>
<dbReference type="PROSITE" id="PS00161">
    <property type="entry name" value="ISOCITRATE_LYASE"/>
    <property type="match status" value="1"/>
</dbReference>
<dbReference type="InterPro" id="IPR040442">
    <property type="entry name" value="Pyrv_kinase-like_dom_sf"/>
</dbReference>
<gene>
    <name evidence="13" type="ORF">CONCODRAFT_80478</name>
</gene>
<evidence type="ECO:0000256" key="3">
    <source>
        <dbReference type="ARBA" id="ARBA00005704"/>
    </source>
</evidence>
<feature type="binding site" evidence="11">
    <location>
        <begin position="419"/>
        <end position="423"/>
    </location>
    <ligand>
        <name>substrate</name>
    </ligand>
</feature>